<dbReference type="SUPFAM" id="SSF144232">
    <property type="entry name" value="HIT/MYND zinc finger-like"/>
    <property type="match status" value="1"/>
</dbReference>
<evidence type="ECO:0000256" key="9">
    <source>
        <dbReference type="ARBA" id="ARBA00049654"/>
    </source>
</evidence>
<evidence type="ECO:0000256" key="10">
    <source>
        <dbReference type="ARBA" id="ARBA00061949"/>
    </source>
</evidence>
<evidence type="ECO:0000256" key="8">
    <source>
        <dbReference type="ARBA" id="ARBA00049598"/>
    </source>
</evidence>
<gene>
    <name evidence="15" type="ORF">Csa_7G429490</name>
</gene>
<evidence type="ECO:0000256" key="5">
    <source>
        <dbReference type="ARBA" id="ARBA00022771"/>
    </source>
</evidence>
<dbReference type="STRING" id="3659.A0A0A0K6N1"/>
<dbReference type="InterPro" id="IPR057721">
    <property type="entry name" value="BCD1_alpha/beta"/>
</dbReference>
<dbReference type="InterPro" id="IPR051639">
    <property type="entry name" value="BCD1"/>
</dbReference>
<keyword evidence="4" id="KW-0479">Metal-binding</keyword>
<keyword evidence="7" id="KW-0832">Ubl conjugation</keyword>
<name>A0A0A0K6N1_CUCSA</name>
<organism evidence="15 16">
    <name type="scientific">Cucumis sativus</name>
    <name type="common">Cucumber</name>
    <dbReference type="NCBI Taxonomy" id="3659"/>
    <lineage>
        <taxon>Eukaryota</taxon>
        <taxon>Viridiplantae</taxon>
        <taxon>Streptophyta</taxon>
        <taxon>Embryophyta</taxon>
        <taxon>Tracheophyta</taxon>
        <taxon>Spermatophyta</taxon>
        <taxon>Magnoliopsida</taxon>
        <taxon>eudicotyledons</taxon>
        <taxon>Gunneridae</taxon>
        <taxon>Pentapetalae</taxon>
        <taxon>rosids</taxon>
        <taxon>fabids</taxon>
        <taxon>Cucurbitales</taxon>
        <taxon>Cucurbitaceae</taxon>
        <taxon>Benincaseae</taxon>
        <taxon>Cucumis</taxon>
    </lineage>
</organism>
<evidence type="ECO:0000256" key="13">
    <source>
        <dbReference type="PROSITE-ProRule" id="PRU00453"/>
    </source>
</evidence>
<evidence type="ECO:0000256" key="1">
    <source>
        <dbReference type="ARBA" id="ARBA00022499"/>
    </source>
</evidence>
<evidence type="ECO:0000256" key="6">
    <source>
        <dbReference type="ARBA" id="ARBA00022833"/>
    </source>
</evidence>
<evidence type="ECO:0000256" key="2">
    <source>
        <dbReference type="ARBA" id="ARBA00022517"/>
    </source>
</evidence>
<reference evidence="15 16" key="4">
    <citation type="journal article" date="2011" name="BMC Genomics">
        <title>RNA-Seq improves annotation of protein-coding genes in the cucumber genome.</title>
        <authorList>
            <person name="Li Z."/>
            <person name="Zhang Z."/>
            <person name="Yan P."/>
            <person name="Huang S."/>
            <person name="Fei Z."/>
            <person name="Lin K."/>
        </authorList>
    </citation>
    <scope>NUCLEOTIDE SEQUENCE [LARGE SCALE GENOMIC DNA]</scope>
    <source>
        <strain evidence="16">cv. 9930</strain>
    </source>
</reference>
<dbReference type="FunFam" id="3.30.60.190:FF:000001">
    <property type="entry name" value="box C/D snoRNA protein 1"/>
    <property type="match status" value="1"/>
</dbReference>
<keyword evidence="2" id="KW-0690">Ribosome biogenesis</keyword>
<evidence type="ECO:0000313" key="15">
    <source>
        <dbReference type="EMBL" id="KGN45163.1"/>
    </source>
</evidence>
<keyword evidence="6" id="KW-0862">Zinc</keyword>
<reference evidence="15 16" key="3">
    <citation type="journal article" date="2010" name="BMC Genomics">
        <title>Transcriptome sequencing and comparative analysis of cucumber flowers with different sex types.</title>
        <authorList>
            <person name="Guo S."/>
            <person name="Zheng Y."/>
            <person name="Joung J.G."/>
            <person name="Liu S."/>
            <person name="Zhang Z."/>
            <person name="Crasta O.R."/>
            <person name="Sobral B.W."/>
            <person name="Xu Y."/>
            <person name="Huang S."/>
            <person name="Fei Z."/>
        </authorList>
    </citation>
    <scope>NUCLEOTIDE SEQUENCE [LARGE SCALE GENOMIC DNA]</scope>
    <source>
        <strain evidence="16">cv. 9930</strain>
    </source>
</reference>
<reference evidence="15 16" key="1">
    <citation type="journal article" date="2009" name="Nat. Genet.">
        <title>The genome of the cucumber, Cucumis sativus L.</title>
        <authorList>
            <person name="Huang S."/>
            <person name="Li R."/>
            <person name="Zhang Z."/>
            <person name="Li L."/>
            <person name="Gu X."/>
            <person name="Fan W."/>
            <person name="Lucas W.J."/>
            <person name="Wang X."/>
            <person name="Xie B."/>
            <person name="Ni P."/>
            <person name="Ren Y."/>
            <person name="Zhu H."/>
            <person name="Li J."/>
            <person name="Lin K."/>
            <person name="Jin W."/>
            <person name="Fei Z."/>
            <person name="Li G."/>
            <person name="Staub J."/>
            <person name="Kilian A."/>
            <person name="van der Vossen E.A."/>
            <person name="Wu Y."/>
            <person name="Guo J."/>
            <person name="He J."/>
            <person name="Jia Z."/>
            <person name="Ren Y."/>
            <person name="Tian G."/>
            <person name="Lu Y."/>
            <person name="Ruan J."/>
            <person name="Qian W."/>
            <person name="Wang M."/>
            <person name="Huang Q."/>
            <person name="Li B."/>
            <person name="Xuan Z."/>
            <person name="Cao J."/>
            <person name="Asan"/>
            <person name="Wu Z."/>
            <person name="Zhang J."/>
            <person name="Cai Q."/>
            <person name="Bai Y."/>
            <person name="Zhao B."/>
            <person name="Han Y."/>
            <person name="Li Y."/>
            <person name="Li X."/>
            <person name="Wang S."/>
            <person name="Shi Q."/>
            <person name="Liu S."/>
            <person name="Cho W.K."/>
            <person name="Kim J.Y."/>
            <person name="Xu Y."/>
            <person name="Heller-Uszynska K."/>
            <person name="Miao H."/>
            <person name="Cheng Z."/>
            <person name="Zhang S."/>
            <person name="Wu J."/>
            <person name="Yang Y."/>
            <person name="Kang H."/>
            <person name="Li M."/>
            <person name="Liang H."/>
            <person name="Ren X."/>
            <person name="Shi Z."/>
            <person name="Wen M."/>
            <person name="Jian M."/>
            <person name="Yang H."/>
            <person name="Zhang G."/>
            <person name="Yang Z."/>
            <person name="Chen R."/>
            <person name="Liu S."/>
            <person name="Li J."/>
            <person name="Ma L."/>
            <person name="Liu H."/>
            <person name="Zhou Y."/>
            <person name="Zhao J."/>
            <person name="Fang X."/>
            <person name="Li G."/>
            <person name="Fang L."/>
            <person name="Li Y."/>
            <person name="Liu D."/>
            <person name="Zheng H."/>
            <person name="Zhang Y."/>
            <person name="Qin N."/>
            <person name="Li Z."/>
            <person name="Yang G."/>
            <person name="Yang S."/>
            <person name="Bolund L."/>
            <person name="Kristiansen K."/>
            <person name="Zheng H."/>
            <person name="Li S."/>
            <person name="Zhang X."/>
            <person name="Yang H."/>
            <person name="Wang J."/>
            <person name="Sun R."/>
            <person name="Zhang B."/>
            <person name="Jiang S."/>
            <person name="Wang J."/>
            <person name="Du Y."/>
            <person name="Li S."/>
        </authorList>
    </citation>
    <scope>NUCLEOTIDE SEQUENCE [LARGE SCALE GENOMIC DNA]</scope>
    <source>
        <strain evidence="16">cv. 9930</strain>
    </source>
</reference>
<dbReference type="Pfam" id="PF04438">
    <property type="entry name" value="zf-HIT"/>
    <property type="match status" value="1"/>
</dbReference>
<reference evidence="15 16" key="2">
    <citation type="journal article" date="2009" name="PLoS ONE">
        <title>An integrated genetic and cytogenetic map of the cucumber genome.</title>
        <authorList>
            <person name="Ren Y."/>
            <person name="Zhang Z."/>
            <person name="Liu J."/>
            <person name="Staub J.E."/>
            <person name="Han Y."/>
            <person name="Cheng Z."/>
            <person name="Li X."/>
            <person name="Lu J."/>
            <person name="Miao H."/>
            <person name="Kang H."/>
            <person name="Xie B."/>
            <person name="Gu X."/>
            <person name="Wang X."/>
            <person name="Du Y."/>
            <person name="Jin W."/>
            <person name="Huang S."/>
        </authorList>
    </citation>
    <scope>NUCLEOTIDE SEQUENCE [LARGE SCALE GENOMIC DNA]</scope>
    <source>
        <strain evidence="16">cv. 9930</strain>
    </source>
</reference>
<dbReference type="PROSITE" id="PS51083">
    <property type="entry name" value="ZF_HIT"/>
    <property type="match status" value="1"/>
</dbReference>
<evidence type="ECO:0000256" key="4">
    <source>
        <dbReference type="ARBA" id="ARBA00022723"/>
    </source>
</evidence>
<dbReference type="GO" id="GO:0070761">
    <property type="term" value="C:pre-snoRNP complex"/>
    <property type="evidence" value="ECO:0000318"/>
    <property type="project" value="GO_Central"/>
</dbReference>
<dbReference type="GO" id="GO:0008270">
    <property type="term" value="F:zinc ion binding"/>
    <property type="evidence" value="ECO:0007669"/>
    <property type="project" value="UniProtKB-UniRule"/>
</dbReference>
<dbReference type="GO" id="GO:0000463">
    <property type="term" value="P:maturation of LSU-rRNA from tricistronic rRNA transcript (SSU-rRNA, 5.8S rRNA, LSU-rRNA)"/>
    <property type="evidence" value="ECO:0000318"/>
    <property type="project" value="GO_Central"/>
</dbReference>
<sequence length="418" mass="47441">MAEVDATVAVSTSSNQQGSSLCEECKSNPSKYKCPACSIRSCSLNCVNAHKRRSGCTGKRKQTQFVPLSQFNDSILLSDYNLLEEVKRMAESAQRLRKKLCPYTHAYFRLPFHLKSLRAAASNRRTKIMFLPTGMTKRENNQTRYDKREKTIFWTMEWRFNSTDIVLVDHEVNENSKLSTILENHLRPCPWKTQLQKFYEQLDCLKFFVRTYPKGATSSFCELDSTLPIRQLFSNLAFVEYPVIYVVLPSQTPNFEVVKTANPVSRNLEGPNALKNDLASHEGVCFRVEEIEEDENSCNPQVLDLMKVSTSSPHCKVSPRNLHGATHSYSTGLVGKQEVGNSPKSSSQAREPGVVKELEFDFEQDLIDAYSNIMAQINPDDFLDWDGDFSKEVEMEGSGELLGDAFTVEELEEGEIME</sequence>
<dbReference type="PANTHER" id="PTHR13483">
    <property type="entry name" value="BOX C_D SNORNA PROTEIN 1-RELATED"/>
    <property type="match status" value="1"/>
</dbReference>
<feature type="domain" description="HIT-type" evidence="14">
    <location>
        <begin position="22"/>
        <end position="56"/>
    </location>
</feature>
<dbReference type="Gene3D" id="3.30.60.190">
    <property type="match status" value="1"/>
</dbReference>
<protein>
    <recommendedName>
        <fullName evidence="11">Box C/D snoRNA protein 1</fullName>
    </recommendedName>
    <alternativeName>
        <fullName evidence="12">Zinc finger HIT domain-containing protein 6</fullName>
    </alternativeName>
</protein>
<comment type="function">
    <text evidence="8">Required for box C/D snoRNAs accumulation involved in snoRNA processing, snoRNA transport to the nucleolus and ribosome biogenesis.</text>
</comment>
<keyword evidence="1" id="KW-1017">Isopeptide bond</keyword>
<keyword evidence="5 13" id="KW-0863">Zinc-finger</keyword>
<comment type="similarity">
    <text evidence="9">Belongs to the BCD1 family.</text>
</comment>
<dbReference type="AlphaFoldDB" id="A0A0A0K6N1"/>
<accession>A0A0A0K6N1</accession>
<dbReference type="EMBL" id="CM002928">
    <property type="protein sequence ID" value="KGN45163.1"/>
    <property type="molecule type" value="Genomic_DNA"/>
</dbReference>
<keyword evidence="3" id="KW-0597">Phosphoprotein</keyword>
<evidence type="ECO:0000313" key="16">
    <source>
        <dbReference type="Proteomes" id="UP000029981"/>
    </source>
</evidence>
<dbReference type="eggNOG" id="KOG2858">
    <property type="taxonomic scope" value="Eukaryota"/>
</dbReference>
<evidence type="ECO:0000256" key="3">
    <source>
        <dbReference type="ARBA" id="ARBA00022553"/>
    </source>
</evidence>
<proteinExistence type="inferred from homology"/>
<dbReference type="InterPro" id="IPR007529">
    <property type="entry name" value="Znf_HIT"/>
</dbReference>
<evidence type="ECO:0000256" key="7">
    <source>
        <dbReference type="ARBA" id="ARBA00022843"/>
    </source>
</evidence>
<dbReference type="Proteomes" id="UP000029981">
    <property type="component" value="Chromosome 7"/>
</dbReference>
<keyword evidence="16" id="KW-1185">Reference proteome</keyword>
<dbReference type="GO" id="GO:0000492">
    <property type="term" value="P:box C/D snoRNP assembly"/>
    <property type="evidence" value="ECO:0000318"/>
    <property type="project" value="GO_Central"/>
</dbReference>
<evidence type="ECO:0000256" key="12">
    <source>
        <dbReference type="ARBA" id="ARBA00077531"/>
    </source>
</evidence>
<comment type="subunit">
    <text evidence="10">Interacts with FBL, SNU13, NOP58, NUFIP1, RUVBL1, RUVBL2 and TAF9. Interacts (via HIT-type zinc finger) with the RUVBL1/RUVBL2 complex in the presence of ADP.</text>
</comment>
<dbReference type="OMA" id="ECKSNSW"/>
<evidence type="ECO:0000256" key="11">
    <source>
        <dbReference type="ARBA" id="ARBA00068630"/>
    </source>
</evidence>
<dbReference type="Gramene" id="KGN45163">
    <property type="protein sequence ID" value="KGN45163"/>
    <property type="gene ID" value="Csa_7G429490"/>
</dbReference>
<dbReference type="Pfam" id="PF25790">
    <property type="entry name" value="BCD1"/>
    <property type="match status" value="1"/>
</dbReference>
<dbReference type="PANTHER" id="PTHR13483:SF3">
    <property type="entry name" value="BOX C_D SNORNA PROTEIN 1"/>
    <property type="match status" value="1"/>
</dbReference>
<dbReference type="CDD" id="cd23023">
    <property type="entry name" value="zf-HIT_BCD1"/>
    <property type="match status" value="1"/>
</dbReference>
<dbReference type="GO" id="GO:0005634">
    <property type="term" value="C:nucleus"/>
    <property type="evidence" value="ECO:0000318"/>
    <property type="project" value="GO_Central"/>
</dbReference>
<evidence type="ECO:0000259" key="14">
    <source>
        <dbReference type="PROSITE" id="PS51083"/>
    </source>
</evidence>
<dbReference type="OrthoDB" id="272357at2759"/>